<feature type="domain" description="Pycsar effector protein" evidence="11">
    <location>
        <begin position="120"/>
        <end position="293"/>
    </location>
</feature>
<dbReference type="Pfam" id="PF18967">
    <property type="entry name" value="PycTM"/>
    <property type="match status" value="1"/>
</dbReference>
<proteinExistence type="predicted"/>
<dbReference type="Pfam" id="PF12275">
    <property type="entry name" value="DUF3616"/>
    <property type="match status" value="1"/>
</dbReference>
<feature type="compositionally biased region" description="Basic and acidic residues" evidence="8">
    <location>
        <begin position="80"/>
        <end position="90"/>
    </location>
</feature>
<dbReference type="RefSeq" id="WP_009115367.1">
    <property type="nucleotide sequence ID" value="NZ_JH165159.1"/>
</dbReference>
<evidence type="ECO:0008006" key="14">
    <source>
        <dbReference type="Google" id="ProtNLM"/>
    </source>
</evidence>
<feature type="transmembrane region" description="Helical" evidence="9">
    <location>
        <begin position="128"/>
        <end position="150"/>
    </location>
</feature>
<dbReference type="GO" id="GO:0005886">
    <property type="term" value="C:plasma membrane"/>
    <property type="evidence" value="ECO:0007669"/>
    <property type="project" value="UniProtKB-SubCell"/>
</dbReference>
<feature type="region of interest" description="Disordered" evidence="8">
    <location>
        <begin position="1"/>
        <end position="38"/>
    </location>
</feature>
<dbReference type="InterPro" id="IPR022060">
    <property type="entry name" value="DUF3616"/>
</dbReference>
<keyword evidence="3 9" id="KW-0812">Transmembrane</keyword>
<evidence type="ECO:0000256" key="2">
    <source>
        <dbReference type="ARBA" id="ARBA00022475"/>
    </source>
</evidence>
<dbReference type="Proteomes" id="UP000005336">
    <property type="component" value="Unassembled WGS sequence"/>
</dbReference>
<keyword evidence="5 9" id="KW-1133">Transmembrane helix</keyword>
<keyword evidence="13" id="KW-1185">Reference proteome</keyword>
<sequence length="613" mass="68980">MISKSNDTQNNTQSDNLQNDPLKSDIPPASRPPRHTVPLLVPEIVLDNLPDEEAEAEKASLAAKEAGSATEKKVKKNKGKNKDKNKDAKNLEQKEEIVPIGTAKGVETMFRNAFRTEMELLALAATKANIMISLNGFIVSALMISGAFVFASSPEFLVPAGIFMFTAATSIVFALLSASPDRAGKIRSILNWFSDWRKGRAKLRDLKSRVVRPEGHFFGETPNILIYEDRVKISKDRYWRMMQDIMADREQVYHKMSDELYWLGLMANKQFKYLNMSYAAFRWGLLASVLAFIGVKTLPQVIPAMQQNKQEAELKSFGIYTFKGVYEPSAVQQLPDGRLLIMEDEATRAASILSFAADGTLSEDDAADTRLTRGFKRKLSDLEGLTRDPDGYIYAITSHAVNKEGQRRPDREHLLRFKVQGHDVRELSYFDKLTDTLENSEQLNELFKSKIGTTLDFKTINIEGLAFDPNKKQLLLGLRDPEFNERSIVLYIDNPKAVFEEKAEPNFLDAAFLDIKGGGIRSLNYDPVLKAFIMTNEVKDDDGSKYSQLWTWSGDPNAPAKPIPLPNLRHMTNVEAIDSIKVNGQPRLILMSDEGDATKKLTAKYMLVDYNDL</sequence>
<dbReference type="InterPro" id="IPR043760">
    <property type="entry name" value="PycTM_dom"/>
</dbReference>
<evidence type="ECO:0000256" key="6">
    <source>
        <dbReference type="ARBA" id="ARBA00023118"/>
    </source>
</evidence>
<feature type="transmembrane region" description="Helical" evidence="9">
    <location>
        <begin position="279"/>
        <end position="298"/>
    </location>
</feature>
<feature type="compositionally biased region" description="Low complexity" evidence="8">
    <location>
        <begin position="59"/>
        <end position="69"/>
    </location>
</feature>
<keyword evidence="6" id="KW-0051">Antiviral defense</keyword>
<gene>
    <name evidence="12" type="ORF">HMPREF9370_0220</name>
</gene>
<evidence type="ECO:0000256" key="9">
    <source>
        <dbReference type="SAM" id="Phobius"/>
    </source>
</evidence>
<dbReference type="GO" id="GO:0051607">
    <property type="term" value="P:defense response to virus"/>
    <property type="evidence" value="ECO:0007669"/>
    <property type="project" value="UniProtKB-KW"/>
</dbReference>
<comment type="subcellular location">
    <subcellularLocation>
        <location evidence="1">Cell membrane</location>
    </subcellularLocation>
</comment>
<comment type="caution">
    <text evidence="12">The sequence shown here is derived from an EMBL/GenBank/DDBJ whole genome shotgun (WGS) entry which is preliminary data.</text>
</comment>
<dbReference type="PATRIC" id="fig|1030841.3.peg.232"/>
<evidence type="ECO:0000256" key="1">
    <source>
        <dbReference type="ARBA" id="ARBA00004236"/>
    </source>
</evidence>
<dbReference type="OrthoDB" id="5560405at2"/>
<organism evidence="12 13">
    <name type="scientific">Neisseria wadsworthii 9715</name>
    <dbReference type="NCBI Taxonomy" id="1030841"/>
    <lineage>
        <taxon>Bacteria</taxon>
        <taxon>Pseudomonadati</taxon>
        <taxon>Pseudomonadota</taxon>
        <taxon>Betaproteobacteria</taxon>
        <taxon>Neisseriales</taxon>
        <taxon>Neisseriaceae</taxon>
        <taxon>Neisseria</taxon>
    </lineage>
</organism>
<keyword evidence="2" id="KW-1003">Cell membrane</keyword>
<dbReference type="HOGENOM" id="CLU_026499_0_0_4"/>
<dbReference type="STRING" id="1030841.HMPREF9370_0220"/>
<accession>G4CMB1</accession>
<dbReference type="AlphaFoldDB" id="G4CMB1"/>
<name>G4CMB1_9NEIS</name>
<dbReference type="EMBL" id="AGAZ01000008">
    <property type="protein sequence ID" value="EGZ51191.1"/>
    <property type="molecule type" value="Genomic_DNA"/>
</dbReference>
<feature type="region of interest" description="Disordered" evidence="8">
    <location>
        <begin position="51"/>
        <end position="90"/>
    </location>
</feature>
<feature type="compositionally biased region" description="Polar residues" evidence="8">
    <location>
        <begin position="1"/>
        <end position="21"/>
    </location>
</feature>
<keyword evidence="4" id="KW-0547">Nucleotide-binding</keyword>
<feature type="transmembrane region" description="Helical" evidence="9">
    <location>
        <begin position="156"/>
        <end position="178"/>
    </location>
</feature>
<evidence type="ECO:0000256" key="5">
    <source>
        <dbReference type="ARBA" id="ARBA00022989"/>
    </source>
</evidence>
<protein>
    <recommendedName>
        <fullName evidence="14">DUF3616 domain-containing protein</fullName>
    </recommendedName>
</protein>
<feature type="domain" description="DUF3616" evidence="10">
    <location>
        <begin position="431"/>
        <end position="526"/>
    </location>
</feature>
<evidence type="ECO:0000259" key="10">
    <source>
        <dbReference type="Pfam" id="PF12275"/>
    </source>
</evidence>
<evidence type="ECO:0000259" key="11">
    <source>
        <dbReference type="Pfam" id="PF18967"/>
    </source>
</evidence>
<reference evidence="12 13" key="1">
    <citation type="submission" date="2011-06" db="EMBL/GenBank/DDBJ databases">
        <authorList>
            <person name="Muzny D."/>
            <person name="Qin X."/>
            <person name="Deng J."/>
            <person name="Jiang H."/>
            <person name="Liu Y."/>
            <person name="Qu J."/>
            <person name="Song X.-Z."/>
            <person name="Zhang L."/>
            <person name="Thornton R."/>
            <person name="Coyle M."/>
            <person name="Francisco L."/>
            <person name="Jackson L."/>
            <person name="Javaid M."/>
            <person name="Korchina V."/>
            <person name="Kovar C."/>
            <person name="Mata R."/>
            <person name="Mathew T."/>
            <person name="Ngo R."/>
            <person name="Nguyen L."/>
            <person name="Nguyen N."/>
            <person name="Okwuonu G."/>
            <person name="Ongeri F."/>
            <person name="Pham C."/>
            <person name="Simmons D."/>
            <person name="Wilczek-Boney K."/>
            <person name="Hale W."/>
            <person name="Jakkamsetti A."/>
            <person name="Pham P."/>
            <person name="Ruth R."/>
            <person name="San Lucas F."/>
            <person name="Warren J."/>
            <person name="Zhang J."/>
            <person name="Zhao Z."/>
            <person name="Zhou C."/>
            <person name="Zhu D."/>
            <person name="Lee S."/>
            <person name="Bess C."/>
            <person name="Blankenburg K."/>
            <person name="Forbes L."/>
            <person name="Fu Q."/>
            <person name="Gubbala S."/>
            <person name="Hirani K."/>
            <person name="Jayaseelan J.C."/>
            <person name="Lara F."/>
            <person name="Munidasa M."/>
            <person name="Palculict T."/>
            <person name="Patil S."/>
            <person name="Pu L.-L."/>
            <person name="Saada N."/>
            <person name="Tang L."/>
            <person name="Weissenberger G."/>
            <person name="Zhu Y."/>
            <person name="Hemphill L."/>
            <person name="Shang Y."/>
            <person name="Youmans B."/>
            <person name="Ayvaz T."/>
            <person name="Ross M."/>
            <person name="Santibanez J."/>
            <person name="Aqrawi P."/>
            <person name="Gross S."/>
            <person name="Joshi V."/>
            <person name="Fowler G."/>
            <person name="Nazareth L."/>
            <person name="Reid J."/>
            <person name="Worley K."/>
            <person name="Petrosino J."/>
            <person name="Highlander S."/>
            <person name="Gibbs R."/>
        </authorList>
    </citation>
    <scope>NUCLEOTIDE SEQUENCE [LARGE SCALE GENOMIC DNA]</scope>
    <source>
        <strain evidence="12 13">9715</strain>
    </source>
</reference>
<keyword evidence="7 9" id="KW-0472">Membrane</keyword>
<dbReference type="GO" id="GO:0000166">
    <property type="term" value="F:nucleotide binding"/>
    <property type="evidence" value="ECO:0007669"/>
    <property type="project" value="UniProtKB-KW"/>
</dbReference>
<evidence type="ECO:0000313" key="13">
    <source>
        <dbReference type="Proteomes" id="UP000005336"/>
    </source>
</evidence>
<evidence type="ECO:0000256" key="4">
    <source>
        <dbReference type="ARBA" id="ARBA00022741"/>
    </source>
</evidence>
<evidence type="ECO:0000256" key="8">
    <source>
        <dbReference type="SAM" id="MobiDB-lite"/>
    </source>
</evidence>
<evidence type="ECO:0000256" key="7">
    <source>
        <dbReference type="ARBA" id="ARBA00023136"/>
    </source>
</evidence>
<evidence type="ECO:0000256" key="3">
    <source>
        <dbReference type="ARBA" id="ARBA00022692"/>
    </source>
</evidence>
<evidence type="ECO:0000313" key="12">
    <source>
        <dbReference type="EMBL" id="EGZ51191.1"/>
    </source>
</evidence>